<comment type="caution">
    <text evidence="1">The sequence shown here is derived from an EMBL/GenBank/DDBJ whole genome shotgun (WGS) entry which is preliminary data.</text>
</comment>
<sequence length="643" mass="71238">MDAVISKLASKTTSYPDDALLRDTLSHLIGLQRNPKGVRQVSWDTLSRSFEILQDRGIWERSEDNTEALEALRNFLTAGSSFATASTSESGTGLDRGEGERFSVVTPPATTYSPLISSIDPVVLPLELVDILNHAYFLHLLATDPSKVLPPGKSLLSAMSHTHGEGITTEKPTLRNKVEDIVHRAFWDEAVESLSNPEPSSQLPRLKSLYNDLHVALSPLLPPRHPVLVTLSSPLSPTSSPLDSAIMHLREVVASLRERCAPARDPDVEAIIRSLDGSSPVAPAQLVVDTVKSILKMSETMKDDLSQFVLGSMSESQLRSVVAKQAKSRERDIVLDVWRTDRMSQAWASWLNTYQPQFIVHNIGPGSPYKWLARLIQSLGAVSPVICNLPTRTITSDGTSESSNEFLDIDRNPLPPVFFFSAPALLEVQNYLQALVIAASLRSLTRLPLPPTKAPQHTEEMAFMDRIWALLKMEINDEEGSGDTKVTNLADEVIRARKHASNLDGTTLTMEEEARLRAAVDRTLQPHDPVFLLLQKRLLSALVTALVRQHSEPGPIPLQVPGRMQTGRDEERKGKRPRLVVDPDQLDDTQGSRVRTEAVLMEVKGFEDPVLVRALGDVFGKLDDCIRWVESIWEDVIERGRPV</sequence>
<proteinExistence type="predicted"/>
<organism evidence="1 2">
    <name type="scientific">Leucogyrophana mollusca</name>
    <dbReference type="NCBI Taxonomy" id="85980"/>
    <lineage>
        <taxon>Eukaryota</taxon>
        <taxon>Fungi</taxon>
        <taxon>Dikarya</taxon>
        <taxon>Basidiomycota</taxon>
        <taxon>Agaricomycotina</taxon>
        <taxon>Agaricomycetes</taxon>
        <taxon>Agaricomycetidae</taxon>
        <taxon>Boletales</taxon>
        <taxon>Boletales incertae sedis</taxon>
        <taxon>Leucogyrophana</taxon>
    </lineage>
</organism>
<dbReference type="Proteomes" id="UP000790709">
    <property type="component" value="Unassembled WGS sequence"/>
</dbReference>
<evidence type="ECO:0000313" key="1">
    <source>
        <dbReference type="EMBL" id="KAH7920064.1"/>
    </source>
</evidence>
<evidence type="ECO:0000313" key="2">
    <source>
        <dbReference type="Proteomes" id="UP000790709"/>
    </source>
</evidence>
<name>A0ACB8B3Q8_9AGAM</name>
<gene>
    <name evidence="1" type="ORF">BV22DRAFT_1098793</name>
</gene>
<dbReference type="EMBL" id="MU266607">
    <property type="protein sequence ID" value="KAH7920064.1"/>
    <property type="molecule type" value="Genomic_DNA"/>
</dbReference>
<keyword evidence="2" id="KW-1185">Reference proteome</keyword>
<reference evidence="1" key="1">
    <citation type="journal article" date="2021" name="New Phytol.">
        <title>Evolutionary innovations through gain and loss of genes in the ectomycorrhizal Boletales.</title>
        <authorList>
            <person name="Wu G."/>
            <person name="Miyauchi S."/>
            <person name="Morin E."/>
            <person name="Kuo A."/>
            <person name="Drula E."/>
            <person name="Varga T."/>
            <person name="Kohler A."/>
            <person name="Feng B."/>
            <person name="Cao Y."/>
            <person name="Lipzen A."/>
            <person name="Daum C."/>
            <person name="Hundley H."/>
            <person name="Pangilinan J."/>
            <person name="Johnson J."/>
            <person name="Barry K."/>
            <person name="LaButti K."/>
            <person name="Ng V."/>
            <person name="Ahrendt S."/>
            <person name="Min B."/>
            <person name="Choi I.G."/>
            <person name="Park H."/>
            <person name="Plett J.M."/>
            <person name="Magnuson J."/>
            <person name="Spatafora J.W."/>
            <person name="Nagy L.G."/>
            <person name="Henrissat B."/>
            <person name="Grigoriev I.V."/>
            <person name="Yang Z.L."/>
            <person name="Xu J."/>
            <person name="Martin F.M."/>
        </authorList>
    </citation>
    <scope>NUCLEOTIDE SEQUENCE</scope>
    <source>
        <strain evidence="1">KUC20120723A-06</strain>
    </source>
</reference>
<protein>
    <submittedName>
        <fullName evidence="1">Uncharacterized protein</fullName>
    </submittedName>
</protein>
<accession>A0ACB8B3Q8</accession>